<dbReference type="PROSITE" id="PS00301">
    <property type="entry name" value="G_TR_1"/>
    <property type="match status" value="1"/>
</dbReference>
<dbReference type="InterPro" id="IPR027417">
    <property type="entry name" value="P-loop_NTPase"/>
</dbReference>
<keyword evidence="5" id="KW-1185">Reference proteome</keyword>
<feature type="domain" description="Tr-type G" evidence="3">
    <location>
        <begin position="82"/>
        <end position="285"/>
    </location>
</feature>
<protein>
    <recommendedName>
        <fullName evidence="3">Tr-type G domain-containing protein</fullName>
    </recommendedName>
</protein>
<dbReference type="Pfam" id="PF00009">
    <property type="entry name" value="GTP_EFTU"/>
    <property type="match status" value="1"/>
</dbReference>
<dbReference type="GO" id="GO:0005525">
    <property type="term" value="F:GTP binding"/>
    <property type="evidence" value="ECO:0007669"/>
    <property type="project" value="InterPro"/>
</dbReference>
<proteinExistence type="predicted"/>
<dbReference type="EMBL" id="JAEFCI010008615">
    <property type="protein sequence ID" value="KAG5458351.1"/>
    <property type="molecule type" value="Genomic_DNA"/>
</dbReference>
<reference evidence="4 5" key="1">
    <citation type="journal article" name="Sci. Rep.">
        <title>Genome-scale phylogenetic analyses confirm Olpidium as the closest living zoosporic fungus to the non-flagellated, terrestrial fungi.</title>
        <authorList>
            <person name="Chang Y."/>
            <person name="Rochon D."/>
            <person name="Sekimoto S."/>
            <person name="Wang Y."/>
            <person name="Chovatia M."/>
            <person name="Sandor L."/>
            <person name="Salamov A."/>
            <person name="Grigoriev I.V."/>
            <person name="Stajich J.E."/>
            <person name="Spatafora J.W."/>
        </authorList>
    </citation>
    <scope>NUCLEOTIDE SEQUENCE [LARGE SCALE GENOMIC DNA]</scope>
    <source>
        <strain evidence="4">S191</strain>
    </source>
</reference>
<dbReference type="InterPro" id="IPR006297">
    <property type="entry name" value="EF-4"/>
</dbReference>
<dbReference type="InterPro" id="IPR005225">
    <property type="entry name" value="Small_GTP-bd"/>
</dbReference>
<keyword evidence="2" id="KW-0472">Membrane</keyword>
<gene>
    <name evidence="4" type="ORF">BJ554DRAFT_1432</name>
</gene>
<dbReference type="NCBIfam" id="TIGR00231">
    <property type="entry name" value="small_GTP"/>
    <property type="match status" value="1"/>
</dbReference>
<dbReference type="AlphaFoldDB" id="A0A8H7ZRT8"/>
<dbReference type="SUPFAM" id="SSF52540">
    <property type="entry name" value="P-loop containing nucleoside triphosphate hydrolases"/>
    <property type="match status" value="1"/>
</dbReference>
<dbReference type="GO" id="GO:0097177">
    <property type="term" value="F:mitochondrial ribosome binding"/>
    <property type="evidence" value="ECO:0007669"/>
    <property type="project" value="TreeGrafter"/>
</dbReference>
<accession>A0A8H7ZRT8</accession>
<dbReference type="OrthoDB" id="1074at2759"/>
<evidence type="ECO:0000256" key="1">
    <source>
        <dbReference type="ARBA" id="ARBA00022917"/>
    </source>
</evidence>
<dbReference type="InterPro" id="IPR000795">
    <property type="entry name" value="T_Tr_GTP-bd_dom"/>
</dbReference>
<dbReference type="Proteomes" id="UP000673691">
    <property type="component" value="Unassembled WGS sequence"/>
</dbReference>
<dbReference type="GO" id="GO:0045727">
    <property type="term" value="P:positive regulation of translation"/>
    <property type="evidence" value="ECO:0007669"/>
    <property type="project" value="TreeGrafter"/>
</dbReference>
<dbReference type="SUPFAM" id="SSF50447">
    <property type="entry name" value="Translation proteins"/>
    <property type="match status" value="1"/>
</dbReference>
<dbReference type="GO" id="GO:0005739">
    <property type="term" value="C:mitochondrion"/>
    <property type="evidence" value="ECO:0007669"/>
    <property type="project" value="TreeGrafter"/>
</dbReference>
<evidence type="ECO:0000313" key="4">
    <source>
        <dbReference type="EMBL" id="KAG5458351.1"/>
    </source>
</evidence>
<evidence type="ECO:0000259" key="3">
    <source>
        <dbReference type="PROSITE" id="PS51722"/>
    </source>
</evidence>
<dbReference type="GO" id="GO:0006412">
    <property type="term" value="P:translation"/>
    <property type="evidence" value="ECO:0007669"/>
    <property type="project" value="UniProtKB-KW"/>
</dbReference>
<dbReference type="Gene3D" id="2.40.30.10">
    <property type="entry name" value="Translation factors"/>
    <property type="match status" value="1"/>
</dbReference>
<dbReference type="PANTHER" id="PTHR43512:SF7">
    <property type="entry name" value="TRANSLATION FACTOR GUF1, MITOCHONDRIAL"/>
    <property type="match status" value="1"/>
</dbReference>
<dbReference type="InterPro" id="IPR009000">
    <property type="entry name" value="Transl_B-barrel_sf"/>
</dbReference>
<organism evidence="4 5">
    <name type="scientific">Olpidium bornovanus</name>
    <dbReference type="NCBI Taxonomy" id="278681"/>
    <lineage>
        <taxon>Eukaryota</taxon>
        <taxon>Fungi</taxon>
        <taxon>Fungi incertae sedis</taxon>
        <taxon>Olpidiomycota</taxon>
        <taxon>Olpidiomycotina</taxon>
        <taxon>Olpidiomycetes</taxon>
        <taxon>Olpidiales</taxon>
        <taxon>Olpidiaceae</taxon>
        <taxon>Olpidium</taxon>
    </lineage>
</organism>
<dbReference type="InterPro" id="IPR031157">
    <property type="entry name" value="G_TR_CS"/>
</dbReference>
<evidence type="ECO:0000313" key="5">
    <source>
        <dbReference type="Proteomes" id="UP000673691"/>
    </source>
</evidence>
<sequence length="372" mass="40848">MGPSFLQRLCPPCTPAVALAAAAAAAPAWLAPVRPHVTPRRRPAAPRLLGPGHPRLAPACLRRSSSSTSAGNGCDMTKYPPEKIRNFSIIAHIDHGKSTLADRLLEITGTIAKSGENKQVLDKLKVERDRGITVKAQTVSMFHNGYLLNLIDTPGHVDFSYEVSRSLAACQGTLLLVDASKGKVGFGRSASVTTGTSAKLGIESDTPFPRRPGANRRQFLPCFWSRYHDYSHYQQNPDKVAEEIHNVFELDPTSIVKISAKTGLNVEEIFPNVLENIPPFESIPLHADGFSRPQGDIHKPLKALLFDQWYDKYQGVVCMTAIIDGTVCKGDKVMSAHTKIKYEVHEVSFTYRARGTNEKKVAFGQITDQTFS</sequence>
<dbReference type="PROSITE" id="PS51722">
    <property type="entry name" value="G_TR_2"/>
    <property type="match status" value="1"/>
</dbReference>
<dbReference type="GO" id="GO:0003924">
    <property type="term" value="F:GTPase activity"/>
    <property type="evidence" value="ECO:0007669"/>
    <property type="project" value="InterPro"/>
</dbReference>
<evidence type="ECO:0000256" key="2">
    <source>
        <dbReference type="ARBA" id="ARBA00023136"/>
    </source>
</evidence>
<name>A0A8H7ZRT8_9FUNG</name>
<dbReference type="Gene3D" id="3.40.50.300">
    <property type="entry name" value="P-loop containing nucleotide triphosphate hydrolases"/>
    <property type="match status" value="2"/>
</dbReference>
<dbReference type="PRINTS" id="PR00315">
    <property type="entry name" value="ELONGATNFCT"/>
</dbReference>
<comment type="caution">
    <text evidence="4">The sequence shown here is derived from an EMBL/GenBank/DDBJ whole genome shotgun (WGS) entry which is preliminary data.</text>
</comment>
<dbReference type="PANTHER" id="PTHR43512">
    <property type="entry name" value="TRANSLATION FACTOR GUF1-RELATED"/>
    <property type="match status" value="1"/>
</dbReference>
<keyword evidence="1" id="KW-0648">Protein biosynthesis</keyword>